<organism evidence="8 9">
    <name type="scientific">Zygosaccharomyces rouxii (strain ATCC 2623 / CBS 732 / NBRC 1130 / NCYC 568 / NRRL Y-229)</name>
    <dbReference type="NCBI Taxonomy" id="559307"/>
    <lineage>
        <taxon>Eukaryota</taxon>
        <taxon>Fungi</taxon>
        <taxon>Dikarya</taxon>
        <taxon>Ascomycota</taxon>
        <taxon>Saccharomycotina</taxon>
        <taxon>Saccharomycetes</taxon>
        <taxon>Saccharomycetales</taxon>
        <taxon>Saccharomycetaceae</taxon>
        <taxon>Zygosaccharomyces</taxon>
    </lineage>
</organism>
<dbReference type="EMBL" id="CU928179">
    <property type="protein sequence ID" value="CAR29209.1"/>
    <property type="molecule type" value="Genomic_DNA"/>
</dbReference>
<sequence length="562" mass="61953">MDDDTAPLIPPESRDEESLEAEYHRYNLSLPKLPILTSLWLGSFIGSLDGTIVANIMNRVAEEFEESDKKQWIATSFLLTNTAFQPLYGKLSDITGRRFALLTAHFFFGLGCLLTCFAQSVEQFALARAICGIGGGGINACSSIAVSDICTAKERGSYQGYANIVFGTGQMLGGPIGGLLIDTIGWRAIFAVQVPIIMFCSFLTYKNITIKLSHIPPVSERFTWMNLSRIDIMGSSSLVVVICGILFICSTNWNKVILSTFTIVGFLFFIVTETYFAKECILPLKLLKGASGLCSLVTVLSSFITFGEIFRAPIYYQVVQDMSVTKTGLFVLFPAVSVAVGSVVTGTALRHTKLDLGHYCYLIILRSIFTQLIGLLLAYVVINGTEPTIGASSSTFAVHWFQFSSDSIWWKILLVSAGCMVSYGYSGLLVATLVSIVCSVEKSEQATLTGIFYLWRSIGSVLGTSLTLVIYENSLTKSLWGAMFGSRNDDSYHYTKKEYYNLIGDSSYLRSHFPVQSIEYLLKAYRGSFLISYLPSIGLAILGIVTSWVLITVNRFSRQKTF</sequence>
<name>C5DZC5_ZYGRC</name>
<dbReference type="PANTHER" id="PTHR23501">
    <property type="entry name" value="MAJOR FACILITATOR SUPERFAMILY"/>
    <property type="match status" value="1"/>
</dbReference>
<dbReference type="InterPro" id="IPR011701">
    <property type="entry name" value="MFS"/>
</dbReference>
<feature type="transmembrane region" description="Helical" evidence="6">
    <location>
        <begin position="184"/>
        <end position="205"/>
    </location>
</feature>
<dbReference type="AlphaFoldDB" id="C5DZC5"/>
<dbReference type="InterPro" id="IPR020846">
    <property type="entry name" value="MFS_dom"/>
</dbReference>
<protein>
    <submittedName>
        <fullName evidence="8">ZYRO0G03234p</fullName>
    </submittedName>
</protein>
<gene>
    <name evidence="8" type="ordered locus">ZYRO0G03234g</name>
</gene>
<evidence type="ECO:0000313" key="9">
    <source>
        <dbReference type="Proteomes" id="UP000008536"/>
    </source>
</evidence>
<feature type="transmembrane region" description="Helical" evidence="6">
    <location>
        <begin position="126"/>
        <end position="146"/>
    </location>
</feature>
<evidence type="ECO:0000256" key="3">
    <source>
        <dbReference type="ARBA" id="ARBA00022692"/>
    </source>
</evidence>
<dbReference type="HOGENOM" id="CLU_000960_22_3_1"/>
<proteinExistence type="inferred from homology"/>
<keyword evidence="4 6" id="KW-1133">Transmembrane helix</keyword>
<dbReference type="InParanoid" id="C5DZC5"/>
<accession>C5DZC5</accession>
<dbReference type="SUPFAM" id="SSF103473">
    <property type="entry name" value="MFS general substrate transporter"/>
    <property type="match status" value="1"/>
</dbReference>
<dbReference type="InterPro" id="IPR036259">
    <property type="entry name" value="MFS_trans_sf"/>
</dbReference>
<dbReference type="GO" id="GO:0000329">
    <property type="term" value="C:fungal-type vacuole membrane"/>
    <property type="evidence" value="ECO:0007669"/>
    <property type="project" value="TreeGrafter"/>
</dbReference>
<feature type="transmembrane region" description="Helical" evidence="6">
    <location>
        <begin position="330"/>
        <end position="349"/>
    </location>
</feature>
<keyword evidence="9" id="KW-1185">Reference proteome</keyword>
<dbReference type="Proteomes" id="UP000008536">
    <property type="component" value="Chromosome G"/>
</dbReference>
<dbReference type="PROSITE" id="PS50850">
    <property type="entry name" value="MFS"/>
    <property type="match status" value="1"/>
</dbReference>
<evidence type="ECO:0000256" key="4">
    <source>
        <dbReference type="ARBA" id="ARBA00022989"/>
    </source>
</evidence>
<feature type="domain" description="Major facilitator superfamily (MFS) profile" evidence="7">
    <location>
        <begin position="35"/>
        <end position="555"/>
    </location>
</feature>
<feature type="transmembrane region" description="Helical" evidence="6">
    <location>
        <begin position="256"/>
        <end position="277"/>
    </location>
</feature>
<evidence type="ECO:0000259" key="7">
    <source>
        <dbReference type="PROSITE" id="PS50850"/>
    </source>
</evidence>
<reference evidence="8 9" key="1">
    <citation type="journal article" date="2009" name="Genome Res.">
        <title>Comparative genomics of protoploid Saccharomycetaceae.</title>
        <authorList>
            <consortium name="The Genolevures Consortium"/>
            <person name="Souciet J.-L."/>
            <person name="Dujon B."/>
            <person name="Gaillardin C."/>
            <person name="Johnston M."/>
            <person name="Baret P.V."/>
            <person name="Cliften P."/>
            <person name="Sherman D.J."/>
            <person name="Weissenbach J."/>
            <person name="Westhof E."/>
            <person name="Wincker P."/>
            <person name="Jubin C."/>
            <person name="Poulain J."/>
            <person name="Barbe V."/>
            <person name="Segurens B."/>
            <person name="Artiguenave F."/>
            <person name="Anthouard V."/>
            <person name="Vacherie B."/>
            <person name="Val M.-E."/>
            <person name="Fulton R.S."/>
            <person name="Minx P."/>
            <person name="Wilson R."/>
            <person name="Durrens P."/>
            <person name="Jean G."/>
            <person name="Marck C."/>
            <person name="Martin T."/>
            <person name="Nikolski M."/>
            <person name="Rolland T."/>
            <person name="Seret M.-L."/>
            <person name="Casaregola S."/>
            <person name="Despons L."/>
            <person name="Fairhead C."/>
            <person name="Fischer G."/>
            <person name="Lafontaine I."/>
            <person name="Leh V."/>
            <person name="Lemaire M."/>
            <person name="de Montigny J."/>
            <person name="Neuveglise C."/>
            <person name="Thierry A."/>
            <person name="Blanc-Lenfle I."/>
            <person name="Bleykasten C."/>
            <person name="Diffels J."/>
            <person name="Fritsch E."/>
            <person name="Frangeul L."/>
            <person name="Goeffon A."/>
            <person name="Jauniaux N."/>
            <person name="Kachouri-Lafond R."/>
            <person name="Payen C."/>
            <person name="Potier S."/>
            <person name="Pribylova L."/>
            <person name="Ozanne C."/>
            <person name="Richard G.-F."/>
            <person name="Sacerdot C."/>
            <person name="Straub M.-L."/>
            <person name="Talla E."/>
        </authorList>
    </citation>
    <scope>NUCLEOTIDE SEQUENCE [LARGE SCALE GENOMIC DNA]</scope>
    <source>
        <strain evidence="8 9">ATCC 2623 / CBS 732 / BCRC 21506 / NBRC 1130 / NCYC 568 / NRRL Y-229</strain>
    </source>
</reference>
<feature type="transmembrane region" description="Helical" evidence="6">
    <location>
        <begin position="408"/>
        <end position="438"/>
    </location>
</feature>
<evidence type="ECO:0000256" key="6">
    <source>
        <dbReference type="SAM" id="Phobius"/>
    </source>
</evidence>
<evidence type="ECO:0000313" key="8">
    <source>
        <dbReference type="EMBL" id="CAR29209.1"/>
    </source>
</evidence>
<keyword evidence="5 6" id="KW-0472">Membrane</keyword>
<dbReference type="Gene3D" id="1.20.1250.20">
    <property type="entry name" value="MFS general substrate transporter like domains"/>
    <property type="match status" value="1"/>
</dbReference>
<dbReference type="FunCoup" id="C5DZC5">
    <property type="interactions" value="27"/>
</dbReference>
<feature type="transmembrane region" description="Helical" evidence="6">
    <location>
        <begin position="230"/>
        <end position="250"/>
    </location>
</feature>
<comment type="similarity">
    <text evidence="2">Belongs to the major facilitator superfamily.</text>
</comment>
<dbReference type="Pfam" id="PF07690">
    <property type="entry name" value="MFS_1"/>
    <property type="match status" value="1"/>
</dbReference>
<evidence type="ECO:0000256" key="2">
    <source>
        <dbReference type="ARBA" id="ARBA00008335"/>
    </source>
</evidence>
<comment type="subcellular location">
    <subcellularLocation>
        <location evidence="1">Membrane</location>
        <topology evidence="1">Multi-pass membrane protein</topology>
    </subcellularLocation>
</comment>
<evidence type="ECO:0000256" key="1">
    <source>
        <dbReference type="ARBA" id="ARBA00004141"/>
    </source>
</evidence>
<feature type="transmembrane region" description="Helical" evidence="6">
    <location>
        <begin position="530"/>
        <end position="551"/>
    </location>
</feature>
<dbReference type="KEGG" id="zro:ZYRO0G03234g"/>
<feature type="transmembrane region" description="Helical" evidence="6">
    <location>
        <begin position="289"/>
        <end position="310"/>
    </location>
</feature>
<feature type="transmembrane region" description="Helical" evidence="6">
    <location>
        <begin position="158"/>
        <end position="178"/>
    </location>
</feature>
<feature type="transmembrane region" description="Helical" evidence="6">
    <location>
        <begin position="450"/>
        <end position="471"/>
    </location>
</feature>
<dbReference type="GO" id="GO:0015174">
    <property type="term" value="F:basic amino acid transmembrane transporter activity"/>
    <property type="evidence" value="ECO:0007669"/>
    <property type="project" value="TreeGrafter"/>
</dbReference>
<feature type="transmembrane region" description="Helical" evidence="6">
    <location>
        <begin position="99"/>
        <end position="120"/>
    </location>
</feature>
<evidence type="ECO:0000256" key="5">
    <source>
        <dbReference type="ARBA" id="ARBA00023136"/>
    </source>
</evidence>
<keyword evidence="3 6" id="KW-0812">Transmembrane</keyword>
<feature type="transmembrane region" description="Helical" evidence="6">
    <location>
        <begin position="361"/>
        <end position="382"/>
    </location>
</feature>
<dbReference type="PANTHER" id="PTHR23501:SF47">
    <property type="entry name" value="VACUOLAR BASIC AMINO ACID TRANSPORTER 1"/>
    <property type="match status" value="1"/>
</dbReference>